<reference evidence="2 3" key="1">
    <citation type="submission" date="2024-04" db="EMBL/GenBank/DDBJ databases">
        <title>Human intestinal bacterial collection.</title>
        <authorList>
            <person name="Pauvert C."/>
            <person name="Hitch T.C.A."/>
            <person name="Clavel T."/>
        </authorList>
    </citation>
    <scope>NUCLEOTIDE SEQUENCE [LARGE SCALE GENOMIC DNA]</scope>
    <source>
        <strain evidence="2 3">CLA-KB-H42</strain>
    </source>
</reference>
<protein>
    <submittedName>
        <fullName evidence="2">DUF3343 domain-containing protein</fullName>
    </submittedName>
</protein>
<dbReference type="RefSeq" id="WP_349227300.1">
    <property type="nucleotide sequence ID" value="NZ_JBBNOP010000004.1"/>
</dbReference>
<gene>
    <name evidence="2" type="ORF">AAA083_06280</name>
</gene>
<accession>A0ABV1JD07</accession>
<dbReference type="Pfam" id="PF11823">
    <property type="entry name" value="Se_S_carrier"/>
    <property type="match status" value="1"/>
</dbReference>
<proteinExistence type="predicted"/>
<evidence type="ECO:0000313" key="2">
    <source>
        <dbReference type="EMBL" id="MEQ3362577.1"/>
    </source>
</evidence>
<dbReference type="Proteomes" id="UP001487305">
    <property type="component" value="Unassembled WGS sequence"/>
</dbReference>
<feature type="domain" description="Putative Se/S carrier protein-like" evidence="1">
    <location>
        <begin position="6"/>
        <end position="59"/>
    </location>
</feature>
<name>A0ABV1JD07_9ACTN</name>
<organism evidence="2 3">
    <name type="scientific">Raoultibacter massiliensis</name>
    <dbReference type="NCBI Taxonomy" id="1852371"/>
    <lineage>
        <taxon>Bacteria</taxon>
        <taxon>Bacillati</taxon>
        <taxon>Actinomycetota</taxon>
        <taxon>Coriobacteriia</taxon>
        <taxon>Eggerthellales</taxon>
        <taxon>Eggerthellaceae</taxon>
        <taxon>Raoultibacter</taxon>
    </lineage>
</organism>
<comment type="caution">
    <text evidence="2">The sequence shown here is derived from an EMBL/GenBank/DDBJ whole genome shotgun (WGS) entry which is preliminary data.</text>
</comment>
<evidence type="ECO:0000259" key="1">
    <source>
        <dbReference type="Pfam" id="PF11823"/>
    </source>
</evidence>
<dbReference type="EMBL" id="JBBNOP010000004">
    <property type="protein sequence ID" value="MEQ3362577.1"/>
    <property type="molecule type" value="Genomic_DNA"/>
</dbReference>
<keyword evidence="3" id="KW-1185">Reference proteome</keyword>
<dbReference type="InterPro" id="IPR021778">
    <property type="entry name" value="Se/S_carrier-like"/>
</dbReference>
<sequence length="85" mass="8811">MSDRPYVISFDSTHAAMAANSALAGAPFAMIPTPREISAGCGMSLRFSAEDDGDALAVAKGIADIAGRASLYAEGDDGYRLLEKL</sequence>
<evidence type="ECO:0000313" key="3">
    <source>
        <dbReference type="Proteomes" id="UP001487305"/>
    </source>
</evidence>